<feature type="compositionally biased region" description="Polar residues" evidence="1">
    <location>
        <begin position="382"/>
        <end position="394"/>
    </location>
</feature>
<accession>A0A0C9TB06</accession>
<name>A0A0C9TB06_PAXIN</name>
<sequence length="477" mass="52925">MSSLRVKPPPSCDSERENIFSISLTVYAAVKKTVKGKVTTKEEKSVKMKELLIAISDSNYIDFLQSVLAKHGQDQYKITERKRYPFKYVPPKAKSQRSSDAMDVDNEADYKEMVKKIHDMEPPGMIKIYVDMKHVKKLPCHQGLDSGEDTRPSDDDDQENAARTLHQGASDLDSRLARWHIKLEKEHKNERDEGFTYIDAEEGQATLKTPPNIESFNIANKAPVLHPTRKAHVSTPISVPLTPQVDVNSLTSVLLLQTLVNSGLLSSTPVQSTVSHSQTHLPALSPVTPTRIQSDQTVVPPLVPTPSQLSRFLQYAETCLGVRHASTYEPGLQLHGIGPDILSDIDDKTLAGVGISAGDIIRLKKGSAVWWNSPDAKRKCSDTVTATGMGSPFTSPDRPARKRVSYEKRYHDGGASRFSGPPMTVDEDDGSGDGVGTKDYTVFYRSDVHQQWLPVPRGFVVDEEEDLDTNEANLFQY</sequence>
<reference evidence="3" key="2">
    <citation type="submission" date="2015-01" db="EMBL/GenBank/DDBJ databases">
        <title>Evolutionary Origins and Diversification of the Mycorrhizal Mutualists.</title>
        <authorList>
            <consortium name="DOE Joint Genome Institute"/>
            <consortium name="Mycorrhizal Genomics Consortium"/>
            <person name="Kohler A."/>
            <person name="Kuo A."/>
            <person name="Nagy L.G."/>
            <person name="Floudas D."/>
            <person name="Copeland A."/>
            <person name="Barry K.W."/>
            <person name="Cichocki N."/>
            <person name="Veneault-Fourrey C."/>
            <person name="LaButti K."/>
            <person name="Lindquist E.A."/>
            <person name="Lipzen A."/>
            <person name="Lundell T."/>
            <person name="Morin E."/>
            <person name="Murat C."/>
            <person name="Riley R."/>
            <person name="Ohm R."/>
            <person name="Sun H."/>
            <person name="Tunlid A."/>
            <person name="Henrissat B."/>
            <person name="Grigoriev I.V."/>
            <person name="Hibbett D.S."/>
            <person name="Martin F."/>
        </authorList>
    </citation>
    <scope>NUCLEOTIDE SEQUENCE [LARGE SCALE GENOMIC DNA]</scope>
    <source>
        <strain evidence="3">ATCC 200175</strain>
    </source>
</reference>
<gene>
    <name evidence="2" type="ORF">PAXINDRAFT_14327</name>
</gene>
<dbReference type="OrthoDB" id="2681472at2759"/>
<organism evidence="2 3">
    <name type="scientific">Paxillus involutus ATCC 200175</name>
    <dbReference type="NCBI Taxonomy" id="664439"/>
    <lineage>
        <taxon>Eukaryota</taxon>
        <taxon>Fungi</taxon>
        <taxon>Dikarya</taxon>
        <taxon>Basidiomycota</taxon>
        <taxon>Agaricomycotina</taxon>
        <taxon>Agaricomycetes</taxon>
        <taxon>Agaricomycetidae</taxon>
        <taxon>Boletales</taxon>
        <taxon>Paxilineae</taxon>
        <taxon>Paxillaceae</taxon>
        <taxon>Paxillus</taxon>
    </lineage>
</organism>
<dbReference type="EMBL" id="KN819359">
    <property type="protein sequence ID" value="KIJ12760.1"/>
    <property type="molecule type" value="Genomic_DNA"/>
</dbReference>
<evidence type="ECO:0000313" key="3">
    <source>
        <dbReference type="Proteomes" id="UP000053647"/>
    </source>
</evidence>
<dbReference type="AlphaFoldDB" id="A0A0C9TB06"/>
<feature type="compositionally biased region" description="Basic and acidic residues" evidence="1">
    <location>
        <begin position="404"/>
        <end position="414"/>
    </location>
</feature>
<proteinExistence type="predicted"/>
<evidence type="ECO:0000313" key="2">
    <source>
        <dbReference type="EMBL" id="KIJ12760.1"/>
    </source>
</evidence>
<protein>
    <submittedName>
        <fullName evidence="2">Uncharacterized protein</fullName>
    </submittedName>
</protein>
<evidence type="ECO:0000256" key="1">
    <source>
        <dbReference type="SAM" id="MobiDB-lite"/>
    </source>
</evidence>
<dbReference type="Proteomes" id="UP000053647">
    <property type="component" value="Unassembled WGS sequence"/>
</dbReference>
<feature type="region of interest" description="Disordered" evidence="1">
    <location>
        <begin position="140"/>
        <end position="161"/>
    </location>
</feature>
<dbReference type="HOGENOM" id="CLU_033557_1_0_1"/>
<reference evidence="2 3" key="1">
    <citation type="submission" date="2014-06" db="EMBL/GenBank/DDBJ databases">
        <authorList>
            <consortium name="DOE Joint Genome Institute"/>
            <person name="Kuo A."/>
            <person name="Kohler A."/>
            <person name="Nagy L.G."/>
            <person name="Floudas D."/>
            <person name="Copeland A."/>
            <person name="Barry K.W."/>
            <person name="Cichocki N."/>
            <person name="Veneault-Fourrey C."/>
            <person name="LaButti K."/>
            <person name="Lindquist E.A."/>
            <person name="Lipzen A."/>
            <person name="Lundell T."/>
            <person name="Morin E."/>
            <person name="Murat C."/>
            <person name="Sun H."/>
            <person name="Tunlid A."/>
            <person name="Henrissat B."/>
            <person name="Grigoriev I.V."/>
            <person name="Hibbett D.S."/>
            <person name="Martin F."/>
            <person name="Nordberg H.P."/>
            <person name="Cantor M.N."/>
            <person name="Hua S.X."/>
        </authorList>
    </citation>
    <scope>NUCLEOTIDE SEQUENCE [LARGE SCALE GENOMIC DNA]</scope>
    <source>
        <strain evidence="2 3">ATCC 200175</strain>
    </source>
</reference>
<keyword evidence="3" id="KW-1185">Reference proteome</keyword>
<feature type="region of interest" description="Disordered" evidence="1">
    <location>
        <begin position="381"/>
        <end position="432"/>
    </location>
</feature>